<dbReference type="AlphaFoldDB" id="A0AA88GYM4"/>
<evidence type="ECO:0000313" key="3">
    <source>
        <dbReference type="Proteomes" id="UP000816034"/>
    </source>
</evidence>
<dbReference type="GO" id="GO:0007064">
    <property type="term" value="P:mitotic sister chromatid cohesion"/>
    <property type="evidence" value="ECO:0007669"/>
    <property type="project" value="TreeGrafter"/>
</dbReference>
<dbReference type="EMBL" id="PYSW02000007">
    <property type="protein sequence ID" value="KAG2389492.1"/>
    <property type="molecule type" value="Genomic_DNA"/>
</dbReference>
<dbReference type="Pfam" id="PF13880">
    <property type="entry name" value="Acetyltransf_13"/>
    <property type="match status" value="1"/>
</dbReference>
<feature type="domain" description="N-acetyltransferase ESCO acetyl-transferase" evidence="1">
    <location>
        <begin position="276"/>
        <end position="318"/>
    </location>
</feature>
<dbReference type="GeneID" id="68106505"/>
<dbReference type="InterPro" id="IPR028009">
    <property type="entry name" value="ESCO_Acetyltransf_dom"/>
</dbReference>
<reference evidence="2 3" key="1">
    <citation type="journal article" date="2018" name="BMC Genomics">
        <title>The genome of Naegleria lovaniensis, the basis for a comparative approach to unravel pathogenicity factors of the human pathogenic amoeba N. fowleri.</title>
        <authorList>
            <person name="Liechti N."/>
            <person name="Schurch N."/>
            <person name="Bruggmann R."/>
            <person name="Wittwer M."/>
        </authorList>
    </citation>
    <scope>NUCLEOTIDE SEQUENCE [LARGE SCALE GENOMIC DNA]</scope>
    <source>
        <strain evidence="2 3">ATCC 30569</strain>
    </source>
</reference>
<dbReference type="GO" id="GO:0061733">
    <property type="term" value="F:protein-lysine-acetyltransferase activity"/>
    <property type="evidence" value="ECO:0007669"/>
    <property type="project" value="TreeGrafter"/>
</dbReference>
<accession>A0AA88GYM4</accession>
<dbReference type="GO" id="GO:0000785">
    <property type="term" value="C:chromatin"/>
    <property type="evidence" value="ECO:0007669"/>
    <property type="project" value="TreeGrafter"/>
</dbReference>
<evidence type="ECO:0000313" key="2">
    <source>
        <dbReference type="EMBL" id="KAG2389492.1"/>
    </source>
</evidence>
<dbReference type="Proteomes" id="UP000816034">
    <property type="component" value="Unassembled WGS sequence"/>
</dbReference>
<comment type="caution">
    <text evidence="2">The sequence shown here is derived from an EMBL/GenBank/DDBJ whole genome shotgun (WGS) entry which is preliminary data.</text>
</comment>
<keyword evidence="3" id="KW-1185">Reference proteome</keyword>
<evidence type="ECO:0000259" key="1">
    <source>
        <dbReference type="Pfam" id="PF13880"/>
    </source>
</evidence>
<sequence length="322" mass="37062">MKASLDDTSRQEEKKKQRELAVRFGKAMIRKTYKAKKKRDKRVHVGVVCEDDIIVRSSKQKEPIKTKRNTTIECSDSYENDESTKNNGDHSLAQSIFEENSLLDDSNQEDATKQNSQDEDSIKIPTTKYYETIGFLNDLEFIEISKFSSIKRKVLEIKKVVDGGLNYDELEEDFLSKPYKLYVCIQKDSRNMVACLIAEGITKAKPIIFESRKNSTSSLDSLYQVFKQTMSTQLSLSLDAQPSPTTTHLNDNHPSLDMTDMNFHDLSECSNSEYTKAVLGVSRIWVSNTMRRRGVASKLLDLAREHFTYGYKVPRKYIGKWW</sequence>
<protein>
    <recommendedName>
        <fullName evidence="1">N-acetyltransferase ESCO acetyl-transferase domain-containing protein</fullName>
    </recommendedName>
</protein>
<dbReference type="RefSeq" id="XP_044553484.1">
    <property type="nucleotide sequence ID" value="XM_044689997.1"/>
</dbReference>
<proteinExistence type="predicted"/>
<organism evidence="2 3">
    <name type="scientific">Naegleria lovaniensis</name>
    <name type="common">Amoeba</name>
    <dbReference type="NCBI Taxonomy" id="51637"/>
    <lineage>
        <taxon>Eukaryota</taxon>
        <taxon>Discoba</taxon>
        <taxon>Heterolobosea</taxon>
        <taxon>Tetramitia</taxon>
        <taxon>Eutetramitia</taxon>
        <taxon>Vahlkampfiidae</taxon>
        <taxon>Naegleria</taxon>
    </lineage>
</organism>
<dbReference type="GO" id="GO:0005634">
    <property type="term" value="C:nucleus"/>
    <property type="evidence" value="ECO:0007669"/>
    <property type="project" value="TreeGrafter"/>
</dbReference>
<gene>
    <name evidence="2" type="ORF">C9374_014052</name>
</gene>
<dbReference type="PANTHER" id="PTHR45884">
    <property type="entry name" value="N-ACETYLTRANSFERASE ECO"/>
    <property type="match status" value="1"/>
</dbReference>
<dbReference type="PANTHER" id="PTHR45884:SF2">
    <property type="entry name" value="N-ACETYLTRANSFERASE ECO"/>
    <property type="match status" value="1"/>
</dbReference>
<name>A0AA88GYM4_NAELO</name>